<dbReference type="InterPro" id="IPR026516">
    <property type="entry name" value="THAP1/10"/>
</dbReference>
<dbReference type="Pfam" id="PF05485">
    <property type="entry name" value="THAP"/>
    <property type="match status" value="1"/>
</dbReference>
<evidence type="ECO:0000256" key="4">
    <source>
        <dbReference type="ARBA" id="ARBA00023125"/>
    </source>
</evidence>
<dbReference type="SUPFAM" id="SSF57716">
    <property type="entry name" value="Glucocorticoid receptor-like (DNA-binding domain)"/>
    <property type="match status" value="1"/>
</dbReference>
<dbReference type="VEuPathDB" id="VectorBase:PPAPM1_003868"/>
<accession>A0A1B0DQF4</accession>
<keyword evidence="3" id="KW-0862">Zinc</keyword>
<reference evidence="5" key="1">
    <citation type="submission" date="2022-08" db="UniProtKB">
        <authorList>
            <consortium name="EnsemblMetazoa"/>
        </authorList>
    </citation>
    <scope>IDENTIFICATION</scope>
    <source>
        <strain evidence="5">Israel</strain>
    </source>
</reference>
<dbReference type="GO" id="GO:0043565">
    <property type="term" value="F:sequence-specific DNA binding"/>
    <property type="evidence" value="ECO:0007669"/>
    <property type="project" value="InterPro"/>
</dbReference>
<dbReference type="EnsemblMetazoa" id="PPAI010745-RA">
    <property type="protein sequence ID" value="PPAI010745-PA"/>
    <property type="gene ID" value="PPAI010745"/>
</dbReference>
<proteinExistence type="predicted"/>
<dbReference type="GO" id="GO:0008270">
    <property type="term" value="F:zinc ion binding"/>
    <property type="evidence" value="ECO:0007669"/>
    <property type="project" value="UniProtKB-KW"/>
</dbReference>
<keyword evidence="4" id="KW-0238">DNA-binding</keyword>
<dbReference type="SMART" id="SM00980">
    <property type="entry name" value="THAP"/>
    <property type="match status" value="1"/>
</dbReference>
<evidence type="ECO:0000256" key="2">
    <source>
        <dbReference type="ARBA" id="ARBA00022771"/>
    </source>
</evidence>
<evidence type="ECO:0000256" key="3">
    <source>
        <dbReference type="ARBA" id="ARBA00022833"/>
    </source>
</evidence>
<dbReference type="InterPro" id="IPR038441">
    <property type="entry name" value="THAP_Znf_sf"/>
</dbReference>
<dbReference type="PROSITE" id="PS50950">
    <property type="entry name" value="ZF_THAP"/>
    <property type="match status" value="1"/>
</dbReference>
<protein>
    <submittedName>
        <fullName evidence="5">Uncharacterized protein</fullName>
    </submittedName>
</protein>
<evidence type="ECO:0000313" key="5">
    <source>
        <dbReference type="EnsemblMetazoa" id="PPAI010745-PA"/>
    </source>
</evidence>
<keyword evidence="6" id="KW-1185">Reference proteome</keyword>
<evidence type="ECO:0000256" key="1">
    <source>
        <dbReference type="ARBA" id="ARBA00022723"/>
    </source>
</evidence>
<dbReference type="AlphaFoldDB" id="A0A1B0DQF4"/>
<organism evidence="5 6">
    <name type="scientific">Phlebotomus papatasi</name>
    <name type="common">Sandfly</name>
    <dbReference type="NCBI Taxonomy" id="29031"/>
    <lineage>
        <taxon>Eukaryota</taxon>
        <taxon>Metazoa</taxon>
        <taxon>Ecdysozoa</taxon>
        <taxon>Arthropoda</taxon>
        <taxon>Hexapoda</taxon>
        <taxon>Insecta</taxon>
        <taxon>Pterygota</taxon>
        <taxon>Neoptera</taxon>
        <taxon>Endopterygota</taxon>
        <taxon>Diptera</taxon>
        <taxon>Nematocera</taxon>
        <taxon>Psychodoidea</taxon>
        <taxon>Psychodidae</taxon>
        <taxon>Phlebotomus</taxon>
        <taxon>Phlebotomus</taxon>
    </lineage>
</organism>
<name>A0A1B0DQF4_PHLPP</name>
<dbReference type="InterPro" id="IPR006612">
    <property type="entry name" value="THAP_Znf"/>
</dbReference>
<keyword evidence="2" id="KW-0863">Zinc-finger</keyword>
<dbReference type="EMBL" id="AJVK01008574">
    <property type="status" value="NOT_ANNOTATED_CDS"/>
    <property type="molecule type" value="Genomic_DNA"/>
</dbReference>
<evidence type="ECO:0000313" key="6">
    <source>
        <dbReference type="Proteomes" id="UP000092462"/>
    </source>
</evidence>
<keyword evidence="1" id="KW-0479">Metal-binding</keyword>
<dbReference type="PANTHER" id="PTHR46600">
    <property type="entry name" value="THAP DOMAIN-CONTAINING"/>
    <property type="match status" value="1"/>
</dbReference>
<dbReference type="Proteomes" id="UP000092462">
    <property type="component" value="Unassembled WGS sequence"/>
</dbReference>
<dbReference type="Gene3D" id="6.20.210.20">
    <property type="entry name" value="THAP domain"/>
    <property type="match status" value="1"/>
</dbReference>
<dbReference type="PANTHER" id="PTHR46600:SF11">
    <property type="entry name" value="THAP DOMAIN-CONTAINING PROTEIN 10"/>
    <property type="match status" value="1"/>
</dbReference>
<dbReference type="VEuPathDB" id="VectorBase:PPAI010745"/>
<sequence>MRCIVKDCENTLKNCPQGVTFHRFPQDVRLARKWKILINIGLNYVCKEKDRVCSEHFLEENFEYRRFRDKFKKYLRTNSTPQPLFDMELDEYRMQLYEQDDPYLDMQYIEESYMTEPMPEPSRSIMHNVSMTSDEDDMGNGSVTSVHYESSHNQYGNRNIYAPGSSKYVMVR</sequence>